<dbReference type="Gene3D" id="3.40.50.150">
    <property type="entry name" value="Vaccinia Virus protein VP39"/>
    <property type="match status" value="1"/>
</dbReference>
<name>A0AA39QFE7_9AGAR</name>
<dbReference type="EMBL" id="JAUEPU010000005">
    <property type="protein sequence ID" value="KAK0501922.1"/>
    <property type="molecule type" value="Genomic_DNA"/>
</dbReference>
<dbReference type="Proteomes" id="UP001175228">
    <property type="component" value="Unassembled WGS sequence"/>
</dbReference>
<reference evidence="1" key="1">
    <citation type="submission" date="2023-06" db="EMBL/GenBank/DDBJ databases">
        <authorList>
            <consortium name="Lawrence Berkeley National Laboratory"/>
            <person name="Ahrendt S."/>
            <person name="Sahu N."/>
            <person name="Indic B."/>
            <person name="Wong-Bajracharya J."/>
            <person name="Merenyi Z."/>
            <person name="Ke H.-M."/>
            <person name="Monk M."/>
            <person name="Kocsube S."/>
            <person name="Drula E."/>
            <person name="Lipzen A."/>
            <person name="Balint B."/>
            <person name="Henrissat B."/>
            <person name="Andreopoulos B."/>
            <person name="Martin F.M."/>
            <person name="Harder C.B."/>
            <person name="Rigling D."/>
            <person name="Ford K.L."/>
            <person name="Foster G.D."/>
            <person name="Pangilinan J."/>
            <person name="Papanicolaou A."/>
            <person name="Barry K."/>
            <person name="LaButti K."/>
            <person name="Viragh M."/>
            <person name="Koriabine M."/>
            <person name="Yan M."/>
            <person name="Riley R."/>
            <person name="Champramary S."/>
            <person name="Plett K.L."/>
            <person name="Tsai I.J."/>
            <person name="Slot J."/>
            <person name="Sipos G."/>
            <person name="Plett J."/>
            <person name="Nagy L.G."/>
            <person name="Grigoriev I.V."/>
        </authorList>
    </citation>
    <scope>NUCLEOTIDE SEQUENCE</scope>
    <source>
        <strain evidence="1">HWK02</strain>
    </source>
</reference>
<organism evidence="1 2">
    <name type="scientific">Armillaria luteobubalina</name>
    <dbReference type="NCBI Taxonomy" id="153913"/>
    <lineage>
        <taxon>Eukaryota</taxon>
        <taxon>Fungi</taxon>
        <taxon>Dikarya</taxon>
        <taxon>Basidiomycota</taxon>
        <taxon>Agaricomycotina</taxon>
        <taxon>Agaricomycetes</taxon>
        <taxon>Agaricomycetidae</taxon>
        <taxon>Agaricales</taxon>
        <taxon>Marasmiineae</taxon>
        <taxon>Physalacriaceae</taxon>
        <taxon>Armillaria</taxon>
    </lineage>
</organism>
<keyword evidence="2" id="KW-1185">Reference proteome</keyword>
<dbReference type="AlphaFoldDB" id="A0AA39QFE7"/>
<protein>
    <submittedName>
        <fullName evidence="1">Uncharacterized protein</fullName>
    </submittedName>
</protein>
<proteinExistence type="predicted"/>
<gene>
    <name evidence="1" type="ORF">EDD18DRAFT_1100426</name>
</gene>
<dbReference type="InterPro" id="IPR029063">
    <property type="entry name" value="SAM-dependent_MTases_sf"/>
</dbReference>
<comment type="caution">
    <text evidence="1">The sequence shown here is derived from an EMBL/GenBank/DDBJ whole genome shotgun (WGS) entry which is preliminary data.</text>
</comment>
<accession>A0AA39QFE7</accession>
<evidence type="ECO:0000313" key="1">
    <source>
        <dbReference type="EMBL" id="KAK0501922.1"/>
    </source>
</evidence>
<sequence length="172" mass="19818">MGTFVFNDSYPFQLLEQAPLHNIPVISRHRNRYWYCQGACFGKAMKGWGDSSKLQFLWESLCDGTIVYDLGGISAISMQLADAHHSLCIMLQDLPSHIEMVKNEVWPKLCSVAIADGRVQFKTINFFLESPVKDCDICFSFKTEKYPEQRQHKITEDLRAPNNKIDSWTLKH</sequence>
<evidence type="ECO:0000313" key="2">
    <source>
        <dbReference type="Proteomes" id="UP001175228"/>
    </source>
</evidence>